<dbReference type="EMBL" id="FODO01000011">
    <property type="protein sequence ID" value="SEO50410.1"/>
    <property type="molecule type" value="Genomic_DNA"/>
</dbReference>
<dbReference type="InterPro" id="IPR036779">
    <property type="entry name" value="LysM_dom_sf"/>
</dbReference>
<proteinExistence type="predicted"/>
<evidence type="ECO:0000313" key="3">
    <source>
        <dbReference type="EMBL" id="SEO50410.1"/>
    </source>
</evidence>
<dbReference type="Pfam" id="PF01476">
    <property type="entry name" value="LysM"/>
    <property type="match status" value="1"/>
</dbReference>
<dbReference type="InterPro" id="IPR018392">
    <property type="entry name" value="LysM"/>
</dbReference>
<feature type="domain" description="LysM" evidence="2">
    <location>
        <begin position="33"/>
        <end position="80"/>
    </location>
</feature>
<evidence type="ECO:0000313" key="4">
    <source>
        <dbReference type="Proteomes" id="UP000198814"/>
    </source>
</evidence>
<name>A0A1H8Q873_9PROT</name>
<dbReference type="InterPro" id="IPR006860">
    <property type="entry name" value="FecR"/>
</dbReference>
<dbReference type="OrthoDB" id="9813091at2"/>
<accession>A0A1H8Q873</accession>
<dbReference type="PANTHER" id="PTHR38731">
    <property type="entry name" value="LIPL45-RELATED LIPOPROTEIN-RELATED"/>
    <property type="match status" value="1"/>
</dbReference>
<feature type="transmembrane region" description="Helical" evidence="1">
    <location>
        <begin position="529"/>
        <end position="548"/>
    </location>
</feature>
<dbReference type="InterPro" id="IPR013783">
    <property type="entry name" value="Ig-like_fold"/>
</dbReference>
<protein>
    <submittedName>
        <fullName evidence="3">FecR family protein</fullName>
    </submittedName>
</protein>
<dbReference type="Gene3D" id="2.60.120.1440">
    <property type="match status" value="1"/>
</dbReference>
<dbReference type="PANTHER" id="PTHR38731:SF1">
    <property type="entry name" value="FECR PROTEIN DOMAIN-CONTAINING PROTEIN"/>
    <property type="match status" value="1"/>
</dbReference>
<keyword evidence="1" id="KW-0812">Transmembrane</keyword>
<dbReference type="PIRSF" id="PIRSF029644">
    <property type="entry name" value="UCP029644"/>
    <property type="match status" value="1"/>
</dbReference>
<dbReference type="SUPFAM" id="SSF54106">
    <property type="entry name" value="LysM domain"/>
    <property type="match status" value="1"/>
</dbReference>
<dbReference type="InterPro" id="IPR016930">
    <property type="entry name" value="UCP029644"/>
</dbReference>
<dbReference type="AlphaFoldDB" id="A0A1H8Q873"/>
<evidence type="ECO:0000259" key="2">
    <source>
        <dbReference type="PROSITE" id="PS51782"/>
    </source>
</evidence>
<dbReference type="Pfam" id="PF04773">
    <property type="entry name" value="FecR"/>
    <property type="match status" value="1"/>
</dbReference>
<dbReference type="STRING" id="42354.SAMN05216333_11140"/>
<sequence>MQLGKLAHRFGGICSTALFLILILSAPAVAEEWIYTVRPGDNLWNLTERHLKSMEYVQQLQQLNQVRNPYVIPPGTALRIPVAWTKQQDIFAQAVSVYATATLQRKDQERIALEQGMQLLMGDEIHSGNDAFVTVEFADGSQMRMQENTQLRLENMRMFGDYGLIDTLVDVRQGRTENSVPKKSEKATRFKIKTPSAISSVRGTDFRVGVIETQSGTSSEVLTGSVEVNGERKQVKVPAGYGTVTIEGKPPVSPVKLLPPPDLSGAAHYYQNLPLVIKFTPLAGAHAYRAQIAADRDFKNLRSEFTAANLPFRDGDIPDGDYWLRVRGIDGLSIEGKDAVIAFALNAYPEAPFILAPLPGGMAEPEKQQFKWAAQTDVSHYAVMISKDADFSSSLYFNPEVKENSVTLSESLTPGHYFWRIFAVSAREGAGPFSDTMAFRVPYPAPVVGEAKLDDNKMTFAWRAAAEGQSFQFQFARDKEFTHIIHDESTTASQVTIAKPDSGTYYLRIKTIESDGFQGPWGSPQAIEVPFGISYWFMLLMLLPLLVLI</sequence>
<keyword evidence="1" id="KW-0472">Membrane</keyword>
<evidence type="ECO:0000256" key="1">
    <source>
        <dbReference type="SAM" id="Phobius"/>
    </source>
</evidence>
<dbReference type="Proteomes" id="UP000198814">
    <property type="component" value="Unassembled WGS sequence"/>
</dbReference>
<dbReference type="Gene3D" id="3.10.350.10">
    <property type="entry name" value="LysM domain"/>
    <property type="match status" value="1"/>
</dbReference>
<dbReference type="RefSeq" id="WP_090318214.1">
    <property type="nucleotide sequence ID" value="NZ_FNOE01000009.1"/>
</dbReference>
<keyword evidence="1" id="KW-1133">Transmembrane helix</keyword>
<gene>
    <name evidence="3" type="ORF">SAMN05216333_11140</name>
</gene>
<dbReference type="PROSITE" id="PS51782">
    <property type="entry name" value="LYSM"/>
    <property type="match status" value="1"/>
</dbReference>
<organism evidence="3 4">
    <name type="scientific">Nitrosomonas oligotropha</name>
    <dbReference type="NCBI Taxonomy" id="42354"/>
    <lineage>
        <taxon>Bacteria</taxon>
        <taxon>Pseudomonadati</taxon>
        <taxon>Pseudomonadota</taxon>
        <taxon>Betaproteobacteria</taxon>
        <taxon>Nitrosomonadales</taxon>
        <taxon>Nitrosomonadaceae</taxon>
        <taxon>Nitrosomonas</taxon>
    </lineage>
</organism>
<dbReference type="SMART" id="SM00257">
    <property type="entry name" value="LysM"/>
    <property type="match status" value="1"/>
</dbReference>
<dbReference type="Gene3D" id="2.60.40.10">
    <property type="entry name" value="Immunoglobulins"/>
    <property type="match status" value="3"/>
</dbReference>
<keyword evidence="4" id="KW-1185">Reference proteome</keyword>
<reference evidence="4" key="1">
    <citation type="submission" date="2016-10" db="EMBL/GenBank/DDBJ databases">
        <authorList>
            <person name="Varghese N."/>
            <person name="Submissions S."/>
        </authorList>
    </citation>
    <scope>NUCLEOTIDE SEQUENCE [LARGE SCALE GENOMIC DNA]</scope>
    <source>
        <strain evidence="4">Nm76</strain>
    </source>
</reference>